<comment type="caution">
    <text evidence="3">The sequence shown here is derived from an EMBL/GenBank/DDBJ whole genome shotgun (WGS) entry which is preliminary data.</text>
</comment>
<evidence type="ECO:0008006" key="5">
    <source>
        <dbReference type="Google" id="ProtNLM"/>
    </source>
</evidence>
<keyword evidence="1" id="KW-0802">TPR repeat</keyword>
<organism evidence="3 4">
    <name type="scientific">Eiseniibacteriota bacterium</name>
    <dbReference type="NCBI Taxonomy" id="2212470"/>
    <lineage>
        <taxon>Bacteria</taxon>
        <taxon>Candidatus Eiseniibacteriota</taxon>
    </lineage>
</organism>
<dbReference type="PANTHER" id="PTHR12558:SF33">
    <property type="entry name" value="BLL7664 PROTEIN"/>
    <property type="match status" value="1"/>
</dbReference>
<evidence type="ECO:0000313" key="4">
    <source>
        <dbReference type="Proteomes" id="UP000696931"/>
    </source>
</evidence>
<keyword evidence="2" id="KW-0732">Signal</keyword>
<gene>
    <name evidence="3" type="ORF">HZA61_08765</name>
</gene>
<dbReference type="InterPro" id="IPR011990">
    <property type="entry name" value="TPR-like_helical_dom_sf"/>
</dbReference>
<dbReference type="SUPFAM" id="SSF48452">
    <property type="entry name" value="TPR-like"/>
    <property type="match status" value="2"/>
</dbReference>
<feature type="signal peptide" evidence="2">
    <location>
        <begin position="1"/>
        <end position="19"/>
    </location>
</feature>
<dbReference type="EMBL" id="JACRIW010000058">
    <property type="protein sequence ID" value="MBI5169565.1"/>
    <property type="molecule type" value="Genomic_DNA"/>
</dbReference>
<evidence type="ECO:0000313" key="3">
    <source>
        <dbReference type="EMBL" id="MBI5169565.1"/>
    </source>
</evidence>
<dbReference type="PROSITE" id="PS50005">
    <property type="entry name" value="TPR"/>
    <property type="match status" value="1"/>
</dbReference>
<dbReference type="InterPro" id="IPR019734">
    <property type="entry name" value="TPR_rpt"/>
</dbReference>
<dbReference type="SMART" id="SM00028">
    <property type="entry name" value="TPR"/>
    <property type="match status" value="3"/>
</dbReference>
<dbReference type="Gene3D" id="1.25.40.10">
    <property type="entry name" value="Tetratricopeptide repeat domain"/>
    <property type="match status" value="3"/>
</dbReference>
<name>A0A933SE23_UNCEI</name>
<dbReference type="AlphaFoldDB" id="A0A933SE23"/>
<evidence type="ECO:0000256" key="2">
    <source>
        <dbReference type="SAM" id="SignalP"/>
    </source>
</evidence>
<dbReference type="PANTHER" id="PTHR12558">
    <property type="entry name" value="CELL DIVISION CYCLE 16,23,27"/>
    <property type="match status" value="1"/>
</dbReference>
<feature type="repeat" description="TPR" evidence="1">
    <location>
        <begin position="47"/>
        <end position="80"/>
    </location>
</feature>
<accession>A0A933SE23</accession>
<protein>
    <recommendedName>
        <fullName evidence="5">Tetratricopeptide repeat protein</fullName>
    </recommendedName>
</protein>
<sequence length="350" mass="37899">MKRFTILSSLMLAAAPVLAGADGDPAVLYERGAYRRAAAVASQRSDATALTVLARVRALEGRYDEAIATAERAVKAAPGSTAAHYALSEAHGLRAREAGPLKALGSARAFKREAEAALAIDPSHVESLVAMIEFHRMAPGIAGGDRKKRPALLERLVAADPVRGWGMRAQDALRSEDTTRAEQCWRKAVEADPASARAKAALAQWLAVSRRDVPLAEQLAAEATALEPWRIAPWQVLASVQAHGKRWEELEATLAKSEAAMDGRRDAWFAAGRQLVSDGAEPVRAERYLRHYLAAESEPAAPAPAVARWRLAQALEQQGRRSEAIAELQAALALDSRLEPARKDLQRLRR</sequence>
<dbReference type="Pfam" id="PF13181">
    <property type="entry name" value="TPR_8"/>
    <property type="match status" value="1"/>
</dbReference>
<reference evidence="3" key="1">
    <citation type="submission" date="2020-07" db="EMBL/GenBank/DDBJ databases">
        <title>Huge and variable diversity of episymbiotic CPR bacteria and DPANN archaea in groundwater ecosystems.</title>
        <authorList>
            <person name="He C.Y."/>
            <person name="Keren R."/>
            <person name="Whittaker M."/>
            <person name="Farag I.F."/>
            <person name="Doudna J."/>
            <person name="Cate J.H.D."/>
            <person name="Banfield J.F."/>
        </authorList>
    </citation>
    <scope>NUCLEOTIDE SEQUENCE</scope>
    <source>
        <strain evidence="3">NC_groundwater_1813_Pr3_B-0.1um_71_17</strain>
    </source>
</reference>
<feature type="chain" id="PRO_5037059617" description="Tetratricopeptide repeat protein" evidence="2">
    <location>
        <begin position="20"/>
        <end position="350"/>
    </location>
</feature>
<evidence type="ECO:0000256" key="1">
    <source>
        <dbReference type="PROSITE-ProRule" id="PRU00339"/>
    </source>
</evidence>
<proteinExistence type="predicted"/>
<dbReference type="Proteomes" id="UP000696931">
    <property type="component" value="Unassembled WGS sequence"/>
</dbReference>
<dbReference type="Pfam" id="PF13428">
    <property type="entry name" value="TPR_14"/>
    <property type="match status" value="1"/>
</dbReference>